<dbReference type="InterPro" id="IPR035979">
    <property type="entry name" value="RBD_domain_sf"/>
</dbReference>
<comment type="caution">
    <text evidence="3">The sequence shown here is derived from an EMBL/GenBank/DDBJ whole genome shotgun (WGS) entry which is preliminary data.</text>
</comment>
<dbReference type="Proteomes" id="UP000789342">
    <property type="component" value="Unassembled WGS sequence"/>
</dbReference>
<protein>
    <submittedName>
        <fullName evidence="3">10483_t:CDS:1</fullName>
    </submittedName>
</protein>
<gene>
    <name evidence="3" type="ORF">AMORRO_LOCUS6954</name>
</gene>
<dbReference type="CDD" id="cd00590">
    <property type="entry name" value="RRM_SF"/>
    <property type="match status" value="1"/>
</dbReference>
<dbReference type="InterPro" id="IPR012677">
    <property type="entry name" value="Nucleotide-bd_a/b_plait_sf"/>
</dbReference>
<evidence type="ECO:0000259" key="2">
    <source>
        <dbReference type="PROSITE" id="PS50102"/>
    </source>
</evidence>
<dbReference type="Pfam" id="PF00076">
    <property type="entry name" value="RRM_1"/>
    <property type="match status" value="1"/>
</dbReference>
<dbReference type="OrthoDB" id="339151at2759"/>
<dbReference type="EMBL" id="CAJVPV010004958">
    <property type="protein sequence ID" value="CAG8582098.1"/>
    <property type="molecule type" value="Genomic_DNA"/>
</dbReference>
<name>A0A9N9BXV4_9GLOM</name>
<dbReference type="AlphaFoldDB" id="A0A9N9BXV4"/>
<keyword evidence="1" id="KW-0694">RNA-binding</keyword>
<keyword evidence="4" id="KW-1185">Reference proteome</keyword>
<evidence type="ECO:0000313" key="4">
    <source>
        <dbReference type="Proteomes" id="UP000789342"/>
    </source>
</evidence>
<dbReference type="SUPFAM" id="SSF54928">
    <property type="entry name" value="RNA-binding domain, RBD"/>
    <property type="match status" value="1"/>
</dbReference>
<evidence type="ECO:0000313" key="3">
    <source>
        <dbReference type="EMBL" id="CAG8582098.1"/>
    </source>
</evidence>
<evidence type="ECO:0000256" key="1">
    <source>
        <dbReference type="PROSITE-ProRule" id="PRU00176"/>
    </source>
</evidence>
<feature type="domain" description="RRM" evidence="2">
    <location>
        <begin position="147"/>
        <end position="222"/>
    </location>
</feature>
<reference evidence="3" key="1">
    <citation type="submission" date="2021-06" db="EMBL/GenBank/DDBJ databases">
        <authorList>
            <person name="Kallberg Y."/>
            <person name="Tangrot J."/>
            <person name="Rosling A."/>
        </authorList>
    </citation>
    <scope>NUCLEOTIDE SEQUENCE</scope>
    <source>
        <strain evidence="3">CL551</strain>
    </source>
</reference>
<dbReference type="InterPro" id="IPR000504">
    <property type="entry name" value="RRM_dom"/>
</dbReference>
<dbReference type="SMART" id="SM00360">
    <property type="entry name" value="RRM"/>
    <property type="match status" value="1"/>
</dbReference>
<organism evidence="3 4">
    <name type="scientific">Acaulospora morrowiae</name>
    <dbReference type="NCBI Taxonomy" id="94023"/>
    <lineage>
        <taxon>Eukaryota</taxon>
        <taxon>Fungi</taxon>
        <taxon>Fungi incertae sedis</taxon>
        <taxon>Mucoromycota</taxon>
        <taxon>Glomeromycotina</taxon>
        <taxon>Glomeromycetes</taxon>
        <taxon>Diversisporales</taxon>
        <taxon>Acaulosporaceae</taxon>
        <taxon>Acaulospora</taxon>
    </lineage>
</organism>
<sequence length="268" mass="31268">MEPFYQVASSSYPQPPQCYQLSLPPPAHQFQDMSKVPNLPVQCPSCHLILNQILLKDTLLAQYQNVSTMKDNLIMTQRELIYNLMKFAGCDLKEDANIYSVTEGSARKEVDFVKSINRMICGSSWQGQNRRRFQNRTRSHFNRTGINRAFIGGLPFEIDEEKLRECVEEKFGKVLWIEVVRERKCAFVEFSEKSCYDNAINQRIFTFDGMQLRILRWRLSPFFPHSLSHKVLYMPILNSETLERHMEDGKLDVLESLVLVAMFYGNSF</sequence>
<dbReference type="Gene3D" id="3.30.70.330">
    <property type="match status" value="1"/>
</dbReference>
<dbReference type="PROSITE" id="PS50102">
    <property type="entry name" value="RRM"/>
    <property type="match status" value="1"/>
</dbReference>
<dbReference type="GO" id="GO:0003723">
    <property type="term" value="F:RNA binding"/>
    <property type="evidence" value="ECO:0007669"/>
    <property type="project" value="UniProtKB-UniRule"/>
</dbReference>
<proteinExistence type="predicted"/>
<accession>A0A9N9BXV4</accession>